<evidence type="ECO:0000313" key="2">
    <source>
        <dbReference type="Proteomes" id="UP000000749"/>
    </source>
</evidence>
<accession>A0A0H3MJ75</accession>
<name>A0A0H3MJ75_ECO7I</name>
<evidence type="ECO:0000313" key="1">
    <source>
        <dbReference type="EMBL" id="CAR18783.1"/>
    </source>
</evidence>
<evidence type="ECO:0008006" key="3">
    <source>
        <dbReference type="Google" id="ProtNLM"/>
    </source>
</evidence>
<dbReference type="HOGENOM" id="CLU_1293323_0_0_6"/>
<sequence>MPQQLLNPAKVTEVFAHLNETPDNRALYSELVNGNDVTSDVKGVSLAPGYRVVRVDDRKKGEIPQAHFELSLINDLTEEVVYYNRVIIQPDSYLNCRPVTQILVWRTQKPKHRAVLHDFAGIIFMNYLLERYDIIVSDRNQTHEGMSFWQARMYDALELGLHLYGYDMMTCELIEMNNEEELEKGETWLWGDAENFQNRLAIISKHKLPIK</sequence>
<organism evidence="1 2">
    <name type="scientific">Escherichia coli O7:K1 (strain IAI39 / ExPEC)</name>
    <dbReference type="NCBI Taxonomy" id="585057"/>
    <lineage>
        <taxon>Bacteria</taxon>
        <taxon>Pseudomonadati</taxon>
        <taxon>Pseudomonadota</taxon>
        <taxon>Gammaproteobacteria</taxon>
        <taxon>Enterobacterales</taxon>
        <taxon>Enterobacteriaceae</taxon>
        <taxon>Escherichia</taxon>
    </lineage>
</organism>
<protein>
    <recommendedName>
        <fullName evidence="3">Phage protein</fullName>
    </recommendedName>
</protein>
<gene>
    <name evidence="1" type="ordered locus">ECIAI39_2660</name>
</gene>
<dbReference type="AlphaFoldDB" id="A0A0H3MJ75"/>
<dbReference type="EMBL" id="CU928164">
    <property type="protein sequence ID" value="CAR18783.1"/>
    <property type="molecule type" value="Genomic_DNA"/>
</dbReference>
<dbReference type="KEGG" id="ect:ECIAI39_2660"/>
<dbReference type="PATRIC" id="fig|585057.6.peg.2768"/>
<reference evidence="2" key="1">
    <citation type="journal article" date="2009" name="PLoS Genet.">
        <title>Organised genome dynamics in the Escherichia coli species results in highly diverse adaptive paths.</title>
        <authorList>
            <person name="Touchon M."/>
            <person name="Hoede C."/>
            <person name="Tenaillon O."/>
            <person name="Barbe V."/>
            <person name="Baeriswyl S."/>
            <person name="Bidet P."/>
            <person name="Bingen E."/>
            <person name="Bonacorsi S."/>
            <person name="Bouchier C."/>
            <person name="Bouvet O."/>
            <person name="Calteau A."/>
            <person name="Chiapello H."/>
            <person name="Clermont O."/>
            <person name="Cruveiller S."/>
            <person name="Danchin A."/>
            <person name="Diard M."/>
            <person name="Dossat C."/>
            <person name="Karoui M.E."/>
            <person name="Frapy E."/>
            <person name="Garry L."/>
            <person name="Ghigo J.M."/>
            <person name="Gilles A.M."/>
            <person name="Johnson J."/>
            <person name="Le Bouguenec C."/>
            <person name="Lescat M."/>
            <person name="Mangenot S."/>
            <person name="Martinez-Jehanne V."/>
            <person name="Matic I."/>
            <person name="Nassif X."/>
            <person name="Oztas S."/>
            <person name="Petit M.A."/>
            <person name="Pichon C."/>
            <person name="Rouy Z."/>
            <person name="Ruf C.S."/>
            <person name="Schneider D."/>
            <person name="Tourret J."/>
            <person name="Vacherie B."/>
            <person name="Vallenet D."/>
            <person name="Medigue C."/>
            <person name="Rocha E.P.C."/>
            <person name="Denamur E."/>
        </authorList>
    </citation>
    <scope>NUCLEOTIDE SEQUENCE [LARGE SCALE GENOMIC DNA]</scope>
    <source>
        <strain evidence="2">IAI39 / ExPEC</strain>
    </source>
</reference>
<proteinExistence type="predicted"/>
<dbReference type="RefSeq" id="WP_001136300.1">
    <property type="nucleotide sequence ID" value="NC_011750.1"/>
</dbReference>
<dbReference type="Proteomes" id="UP000000749">
    <property type="component" value="Chromosome"/>
</dbReference>